<dbReference type="EMBL" id="SEOQ01000063">
    <property type="protein sequence ID" value="TFY71175.1"/>
    <property type="molecule type" value="Genomic_DNA"/>
</dbReference>
<feature type="compositionally biased region" description="Basic and acidic residues" evidence="1">
    <location>
        <begin position="280"/>
        <end position="294"/>
    </location>
</feature>
<dbReference type="PANTHER" id="PTHR28158:SF1">
    <property type="entry name" value="SMALL RIBOSOMAL SUBUNIT PROTEIN MS45"/>
    <property type="match status" value="1"/>
</dbReference>
<accession>A0A4Y9Z8S5</accession>
<sequence length="302" mass="34929">MKHVPLSERRPKTFRMLLVFNAFPAAKRNSQQGASGSEERSKEAASGSMTLTKWEEEVAPQFVKPHRPRNWLGNHIVEFVFPYFWRMMPPTPISDQLRTALYNLYMDDPEANSVRELAGRYHLSIKRVDAILRLKGLEAHWIKGKTIQTGFREGMETILGVKRDEEVYASRQDWMDTRKDVDAADALDQVESNDPARNRYRRMFWEPVVEGEEPILPFAIDKARQTAETHKTQDEAAKSDDALLGHHSSQKERDARVTISDGVSGRPTIKFVDVGGKFIDPKDRQRRIKESERRKQQRAKRL</sequence>
<dbReference type="Pfam" id="PF12298">
    <property type="entry name" value="Bot1p"/>
    <property type="match status" value="1"/>
</dbReference>
<dbReference type="GO" id="GO:0032543">
    <property type="term" value="P:mitochondrial translation"/>
    <property type="evidence" value="ECO:0007669"/>
    <property type="project" value="TreeGrafter"/>
</dbReference>
<organism evidence="2 3">
    <name type="scientific">Dentipellis fragilis</name>
    <dbReference type="NCBI Taxonomy" id="205917"/>
    <lineage>
        <taxon>Eukaryota</taxon>
        <taxon>Fungi</taxon>
        <taxon>Dikarya</taxon>
        <taxon>Basidiomycota</taxon>
        <taxon>Agaricomycotina</taxon>
        <taxon>Agaricomycetes</taxon>
        <taxon>Russulales</taxon>
        <taxon>Hericiaceae</taxon>
        <taxon>Dentipellis</taxon>
    </lineage>
</organism>
<evidence type="ECO:0000313" key="3">
    <source>
        <dbReference type="Proteomes" id="UP000298327"/>
    </source>
</evidence>
<dbReference type="InterPro" id="IPR021036">
    <property type="entry name" value="Ribosomal_mS45"/>
</dbReference>
<evidence type="ECO:0000256" key="1">
    <source>
        <dbReference type="SAM" id="MobiDB-lite"/>
    </source>
</evidence>
<evidence type="ECO:0000313" key="2">
    <source>
        <dbReference type="EMBL" id="TFY71175.1"/>
    </source>
</evidence>
<proteinExistence type="predicted"/>
<comment type="caution">
    <text evidence="2">The sequence shown here is derived from an EMBL/GenBank/DDBJ whole genome shotgun (WGS) entry which is preliminary data.</text>
</comment>
<protein>
    <recommendedName>
        <fullName evidence="4">Eukaryotic mitochondrial regulator protein-domain-containing protein</fullName>
    </recommendedName>
</protein>
<dbReference type="GO" id="GO:0005763">
    <property type="term" value="C:mitochondrial small ribosomal subunit"/>
    <property type="evidence" value="ECO:0007669"/>
    <property type="project" value="TreeGrafter"/>
</dbReference>
<feature type="compositionally biased region" description="Basic and acidic residues" evidence="1">
    <location>
        <begin position="225"/>
        <end position="256"/>
    </location>
</feature>
<dbReference type="OrthoDB" id="10052321at2759"/>
<reference evidence="2 3" key="1">
    <citation type="submission" date="2019-02" db="EMBL/GenBank/DDBJ databases">
        <title>Genome sequencing of the rare red list fungi Dentipellis fragilis.</title>
        <authorList>
            <person name="Buettner E."/>
            <person name="Kellner H."/>
        </authorList>
    </citation>
    <scope>NUCLEOTIDE SEQUENCE [LARGE SCALE GENOMIC DNA]</scope>
    <source>
        <strain evidence="2 3">DSM 105465</strain>
    </source>
</reference>
<feature type="region of interest" description="Disordered" evidence="1">
    <location>
        <begin position="225"/>
        <end position="258"/>
    </location>
</feature>
<keyword evidence="3" id="KW-1185">Reference proteome</keyword>
<gene>
    <name evidence="2" type="ORF">EVG20_g1822</name>
</gene>
<dbReference type="PANTHER" id="PTHR28158">
    <property type="entry name" value="37S RIBOSOMAL PROTEIN S35, MITOCHONDRIAL"/>
    <property type="match status" value="1"/>
</dbReference>
<dbReference type="Proteomes" id="UP000298327">
    <property type="component" value="Unassembled WGS sequence"/>
</dbReference>
<dbReference type="AlphaFoldDB" id="A0A4Y9Z8S5"/>
<name>A0A4Y9Z8S5_9AGAM</name>
<evidence type="ECO:0008006" key="4">
    <source>
        <dbReference type="Google" id="ProtNLM"/>
    </source>
</evidence>
<dbReference type="GO" id="GO:0003735">
    <property type="term" value="F:structural constituent of ribosome"/>
    <property type="evidence" value="ECO:0007669"/>
    <property type="project" value="TreeGrafter"/>
</dbReference>
<feature type="region of interest" description="Disordered" evidence="1">
    <location>
        <begin position="29"/>
        <end position="50"/>
    </location>
</feature>
<feature type="region of interest" description="Disordered" evidence="1">
    <location>
        <begin position="280"/>
        <end position="302"/>
    </location>
</feature>